<sequence>MRAQESTNREAYLAVLNFLKLAYHKGCENLKPQEWEDFCGKLKEISLSEDDVKTVSFWTMDNLASHEPSRVQPRALQEFEAQIFPGESHSEFVEAVLFGMISEIQGECILDEFMDTPVPTTVEPDRMLSSLTRVWGKNINGYQVSKVN</sequence>
<gene>
    <name evidence="1" type="ORF">B0H50_10884</name>
</gene>
<accession>A0ABX5LM50</accession>
<evidence type="ECO:0000313" key="2">
    <source>
        <dbReference type="Proteomes" id="UP000245523"/>
    </source>
</evidence>
<comment type="caution">
    <text evidence="1">The sequence shown here is derived from an EMBL/GenBank/DDBJ whole genome shotgun (WGS) entry which is preliminary data.</text>
</comment>
<dbReference type="Proteomes" id="UP000245523">
    <property type="component" value="Unassembled WGS sequence"/>
</dbReference>
<dbReference type="EMBL" id="QGHD01000008">
    <property type="protein sequence ID" value="PWL03241.1"/>
    <property type="molecule type" value="Genomic_DNA"/>
</dbReference>
<evidence type="ECO:0000313" key="1">
    <source>
        <dbReference type="EMBL" id="PWL03241.1"/>
    </source>
</evidence>
<organism evidence="1 2">
    <name type="scientific">Hallerella porci</name>
    <dbReference type="NCBI Taxonomy" id="1945871"/>
    <lineage>
        <taxon>Bacteria</taxon>
        <taxon>Pseudomonadati</taxon>
        <taxon>Fibrobacterota</taxon>
        <taxon>Fibrobacteria</taxon>
        <taxon>Fibrobacterales</taxon>
        <taxon>Fibrobacteraceae</taxon>
        <taxon>Hallerella</taxon>
    </lineage>
</organism>
<reference evidence="1 2" key="1">
    <citation type="submission" date="2018-05" db="EMBL/GenBank/DDBJ databases">
        <title>Animal gut microbial communities from fecal samples from Wisconsin, USA.</title>
        <authorList>
            <person name="Neumann A."/>
        </authorList>
    </citation>
    <scope>NUCLEOTIDE SEQUENCE [LARGE SCALE GENOMIC DNA]</scope>
    <source>
        <strain evidence="1 2">UWS4</strain>
    </source>
</reference>
<proteinExistence type="predicted"/>
<dbReference type="RefSeq" id="WP_106197777.1">
    <property type="nucleotide sequence ID" value="NZ_JAXEIU010000061.1"/>
</dbReference>
<protein>
    <submittedName>
        <fullName evidence="1">Uncharacterized protein</fullName>
    </submittedName>
</protein>
<name>A0ABX5LM50_9BACT</name>
<keyword evidence="2" id="KW-1185">Reference proteome</keyword>